<dbReference type="SUPFAM" id="SSF55486">
    <property type="entry name" value="Metalloproteases ('zincins'), catalytic domain"/>
    <property type="match status" value="1"/>
</dbReference>
<evidence type="ECO:0000256" key="9">
    <source>
        <dbReference type="ARBA" id="ARBA00023180"/>
    </source>
</evidence>
<dbReference type="PANTHER" id="PTHR13723">
    <property type="entry name" value="ADAMTS A DISINTEGRIN AND METALLOPROTEASE WITH THROMBOSPONDIN MOTIFS PROTEASE"/>
    <property type="match status" value="1"/>
</dbReference>
<dbReference type="Gene3D" id="2.20.100.10">
    <property type="entry name" value="Thrombospondin type-1 (TSP1) repeat"/>
    <property type="match status" value="1"/>
</dbReference>
<dbReference type="GO" id="GO:0046872">
    <property type="term" value="F:metal ion binding"/>
    <property type="evidence" value="ECO:0007669"/>
    <property type="project" value="UniProtKB-KW"/>
</dbReference>
<dbReference type="GO" id="GO:0007229">
    <property type="term" value="P:integrin-mediated signaling pathway"/>
    <property type="evidence" value="ECO:0007669"/>
    <property type="project" value="UniProtKB-KW"/>
</dbReference>
<evidence type="ECO:0000256" key="5">
    <source>
        <dbReference type="ARBA" id="ARBA00022801"/>
    </source>
</evidence>
<dbReference type="GO" id="GO:0004222">
    <property type="term" value="F:metalloendopeptidase activity"/>
    <property type="evidence" value="ECO:0007669"/>
    <property type="project" value="InterPro"/>
</dbReference>
<dbReference type="Gene3D" id="3.40.1620.60">
    <property type="match status" value="1"/>
</dbReference>
<feature type="active site" evidence="10">
    <location>
        <position position="357"/>
    </location>
</feature>
<evidence type="ECO:0000256" key="1">
    <source>
        <dbReference type="ARBA" id="ARBA00004613"/>
    </source>
</evidence>
<evidence type="ECO:0000256" key="11">
    <source>
        <dbReference type="SAM" id="SignalP"/>
    </source>
</evidence>
<evidence type="ECO:0000256" key="4">
    <source>
        <dbReference type="ARBA" id="ARBA00022723"/>
    </source>
</evidence>
<dbReference type="GO" id="GO:0006508">
    <property type="term" value="P:proteolysis"/>
    <property type="evidence" value="ECO:0007669"/>
    <property type="project" value="UniProtKB-KW"/>
</dbReference>
<name>A0A2H8TN60_9HEMI</name>
<dbReference type="AlphaFoldDB" id="A0A2H8TN60"/>
<evidence type="ECO:0000256" key="7">
    <source>
        <dbReference type="ARBA" id="ARBA00023049"/>
    </source>
</evidence>
<comment type="subcellular location">
    <subcellularLocation>
        <location evidence="1">Secreted</location>
    </subcellularLocation>
</comment>
<feature type="binding site" evidence="10">
    <location>
        <position position="366"/>
    </location>
    <ligand>
        <name>Zn(2+)</name>
        <dbReference type="ChEBI" id="CHEBI:29105"/>
        <note>catalytic</note>
    </ligand>
</feature>
<keyword evidence="4 10" id="KW-0479">Metal-binding</keyword>
<accession>A0A2H8TN60</accession>
<keyword evidence="7" id="KW-0482">Metalloprotease</keyword>
<dbReference type="InterPro" id="IPR001590">
    <property type="entry name" value="Peptidase_M12B"/>
</dbReference>
<dbReference type="Pfam" id="PF17771">
    <property type="entry name" value="ADAMTS_CR_2"/>
    <property type="match status" value="1"/>
</dbReference>
<dbReference type="SUPFAM" id="SSF82895">
    <property type="entry name" value="TSP-1 type 1 repeat"/>
    <property type="match status" value="1"/>
</dbReference>
<keyword evidence="2" id="KW-0964">Secreted</keyword>
<dbReference type="OrthoDB" id="10035764at2759"/>
<feature type="domain" description="Peptidase M12B" evidence="12">
    <location>
        <begin position="200"/>
        <end position="417"/>
    </location>
</feature>
<keyword evidence="6 10" id="KW-0862">Zinc</keyword>
<protein>
    <submittedName>
        <fullName evidence="13">A disintegrin and metalloproteinase with thrombospondin motifs 18</fullName>
    </submittedName>
</protein>
<dbReference type="EMBL" id="GFXV01003798">
    <property type="protein sequence ID" value="MBW15603.1"/>
    <property type="molecule type" value="Transcribed_RNA"/>
</dbReference>
<evidence type="ECO:0000259" key="12">
    <source>
        <dbReference type="PROSITE" id="PS50215"/>
    </source>
</evidence>
<dbReference type="InterPro" id="IPR036383">
    <property type="entry name" value="TSP1_rpt_sf"/>
</dbReference>
<keyword evidence="13" id="KW-0401">Integrin</keyword>
<keyword evidence="11" id="KW-0732">Signal</keyword>
<dbReference type="GO" id="GO:0005576">
    <property type="term" value="C:extracellular region"/>
    <property type="evidence" value="ECO:0007669"/>
    <property type="project" value="UniProtKB-SubCell"/>
</dbReference>
<comment type="caution">
    <text evidence="10">Lacks conserved residue(s) required for the propagation of feature annotation.</text>
</comment>
<dbReference type="InterPro" id="IPR000884">
    <property type="entry name" value="TSP1_rpt"/>
</dbReference>
<reference evidence="13" key="1">
    <citation type="submission" date="2017-10" db="EMBL/GenBank/DDBJ databases">
        <title>Transcriptome Assembly of Sugarcane Aphid Adults.</title>
        <authorList>
            <person name="Scully E.D."/>
            <person name="Palmer N.A."/>
            <person name="Geib S.M."/>
            <person name="Sarath G."/>
            <person name="Sattler S.E."/>
        </authorList>
    </citation>
    <scope>NUCLEOTIDE SEQUENCE</scope>
    <source>
        <tissue evidence="13">Whole body</tissue>
    </source>
</reference>
<dbReference type="Pfam" id="PF25379">
    <property type="entry name" value="Adt-1"/>
    <property type="match status" value="1"/>
</dbReference>
<dbReference type="Pfam" id="PF01421">
    <property type="entry name" value="Reprolysin"/>
    <property type="match status" value="1"/>
</dbReference>
<evidence type="ECO:0000256" key="10">
    <source>
        <dbReference type="PROSITE-ProRule" id="PRU00276"/>
    </source>
</evidence>
<gene>
    <name evidence="13" type="primary">ADAMTS18_2</name>
</gene>
<feature type="chain" id="PRO_5014170538" evidence="11">
    <location>
        <begin position="20"/>
        <end position="924"/>
    </location>
</feature>
<keyword evidence="8" id="KW-1015">Disulfide bond</keyword>
<sequence>MQLLFDLFLILWMLQPLKSIKINETNLIEHLTPSEWRHFIGPNASQHFGVTYLNPSILKIGLVNFTSNRLGRNFQLDLQKNDDLFDDKFVILKRKNGKSEIIDNEWNDTGCYYHSFSPHVAALDVCNGLRGILKSSEDDFYAISPLPERFQGLDETPHVIVRLENAAKLRDSLGKFIAVNEYNKSHKVRKKRGIWSPSVLNLEIAIFVDQDLYRLMAINFEPNTEKEIIRFVLAMVNAVDLLYHDPSLGRQINFILKRLEILHSDPEGLSRSNDIDRFLSNFCKWQQTENPPLDSDPLHWDHAVILTGLDLFVTGKNGKISNQVVGLAPVAGMCTKTSSCTVNEGRHFESVYVVAHEIGHNLGMRHDGTSSDNNCDPTSYLMSPTLGSGKITWSTCSHEYLEKFLQSSQAGCLFDDSGTSGYIDHKNFGRLPGERFDAHEQCLLKYGRGSVHATSQDLSEVCRDLHCQRDRYTWTSHPALEGTLCGPNKWCRSGRCIHKGLSALQAGFAPHQSIDGGWSDWQPFSDCASSCLLGDKNDLDSGSTGIMTSLRRCNNPRPENSGKSCSGGDQKYKSCSTEQCINAPQLTIKDFANEICLRAKEYDVELLGTGYQKISSDPKDACTVWCHKEKGGTKSRGWSFPDGTTCQMNKNKESTYCIGGYCKEFLCDKSSSPDTLYIEEAKKCESNEPPVNRLRPPSQPLPLLPAESSIDGWKWQPISVCHYSCMIPGVGLKLVEGKTCKTCEPVMSIKICRPQKEQCKMGLKSVVDYATSICTKYGQKVQRLSGLGMQLSSVPEDKDRPCRLACQDQTVQHRFYIVNGEVGWFPFGTDCARGDPDRQAFCLSGKCLDFGPDNMPLSVDEITSHNNFSSNNRIKRSLSTQDSDYTVQQIIQSFFDMNREKRKPIIDHEIISLDFENPVEIHTT</sequence>
<dbReference type="InterPro" id="IPR041645">
    <property type="entry name" value="ADAMTS_CR_2"/>
</dbReference>
<evidence type="ECO:0000313" key="13">
    <source>
        <dbReference type="EMBL" id="MBW15603.1"/>
    </source>
</evidence>
<dbReference type="PROSITE" id="PS50092">
    <property type="entry name" value="TSP1"/>
    <property type="match status" value="1"/>
</dbReference>
<organism evidence="13">
    <name type="scientific">Melanaphis sacchari</name>
    <dbReference type="NCBI Taxonomy" id="742174"/>
    <lineage>
        <taxon>Eukaryota</taxon>
        <taxon>Metazoa</taxon>
        <taxon>Ecdysozoa</taxon>
        <taxon>Arthropoda</taxon>
        <taxon>Hexapoda</taxon>
        <taxon>Insecta</taxon>
        <taxon>Pterygota</taxon>
        <taxon>Neoptera</taxon>
        <taxon>Paraneoptera</taxon>
        <taxon>Hemiptera</taxon>
        <taxon>Sternorrhyncha</taxon>
        <taxon>Aphidomorpha</taxon>
        <taxon>Aphidoidea</taxon>
        <taxon>Aphididae</taxon>
        <taxon>Aphidini</taxon>
        <taxon>Melanaphis</taxon>
    </lineage>
</organism>
<dbReference type="PROSITE" id="PS50215">
    <property type="entry name" value="ADAM_MEPRO"/>
    <property type="match status" value="1"/>
</dbReference>
<feature type="signal peptide" evidence="11">
    <location>
        <begin position="1"/>
        <end position="19"/>
    </location>
</feature>
<dbReference type="InterPro" id="IPR057401">
    <property type="entry name" value="Adt-1/2-like_dom"/>
</dbReference>
<evidence type="ECO:0000256" key="3">
    <source>
        <dbReference type="ARBA" id="ARBA00022670"/>
    </source>
</evidence>
<keyword evidence="9" id="KW-0325">Glycoprotein</keyword>
<keyword evidence="5" id="KW-0378">Hydrolase</keyword>
<evidence type="ECO:0000256" key="8">
    <source>
        <dbReference type="ARBA" id="ARBA00023157"/>
    </source>
</evidence>
<keyword evidence="3" id="KW-0645">Protease</keyword>
<dbReference type="InterPro" id="IPR050439">
    <property type="entry name" value="ADAMTS_ADAMTS-like"/>
</dbReference>
<evidence type="ECO:0000256" key="2">
    <source>
        <dbReference type="ARBA" id="ARBA00022525"/>
    </source>
</evidence>
<dbReference type="GO" id="GO:0031012">
    <property type="term" value="C:extracellular matrix"/>
    <property type="evidence" value="ECO:0007669"/>
    <property type="project" value="TreeGrafter"/>
</dbReference>
<dbReference type="Gene3D" id="3.40.390.10">
    <property type="entry name" value="Collagenase (Catalytic Domain)"/>
    <property type="match status" value="1"/>
</dbReference>
<evidence type="ECO:0000256" key="6">
    <source>
        <dbReference type="ARBA" id="ARBA00022833"/>
    </source>
</evidence>
<dbReference type="CDD" id="cd04273">
    <property type="entry name" value="ZnMc_ADAMTS_like"/>
    <property type="match status" value="1"/>
</dbReference>
<feature type="binding site" evidence="10">
    <location>
        <position position="360"/>
    </location>
    <ligand>
        <name>Zn(2+)</name>
        <dbReference type="ChEBI" id="CHEBI:29105"/>
        <note>catalytic</note>
    </ligand>
</feature>
<dbReference type="GO" id="GO:0030198">
    <property type="term" value="P:extracellular matrix organization"/>
    <property type="evidence" value="ECO:0007669"/>
    <property type="project" value="TreeGrafter"/>
</dbReference>
<feature type="binding site" evidence="10">
    <location>
        <position position="356"/>
    </location>
    <ligand>
        <name>Zn(2+)</name>
        <dbReference type="ChEBI" id="CHEBI:29105"/>
        <note>catalytic</note>
    </ligand>
</feature>
<dbReference type="PANTHER" id="PTHR13723:SF275">
    <property type="entry name" value="STALL, ISOFORM C"/>
    <property type="match status" value="1"/>
</dbReference>
<proteinExistence type="predicted"/>
<dbReference type="InterPro" id="IPR024079">
    <property type="entry name" value="MetalloPept_cat_dom_sf"/>
</dbReference>